<organism evidence="1 2">
    <name type="scientific">Mythimna loreyi</name>
    <dbReference type="NCBI Taxonomy" id="667449"/>
    <lineage>
        <taxon>Eukaryota</taxon>
        <taxon>Metazoa</taxon>
        <taxon>Ecdysozoa</taxon>
        <taxon>Arthropoda</taxon>
        <taxon>Hexapoda</taxon>
        <taxon>Insecta</taxon>
        <taxon>Pterygota</taxon>
        <taxon>Neoptera</taxon>
        <taxon>Endopterygota</taxon>
        <taxon>Lepidoptera</taxon>
        <taxon>Glossata</taxon>
        <taxon>Ditrysia</taxon>
        <taxon>Noctuoidea</taxon>
        <taxon>Noctuidae</taxon>
        <taxon>Noctuinae</taxon>
        <taxon>Hadenini</taxon>
        <taxon>Mythimna</taxon>
    </lineage>
</organism>
<accession>A0ACC2R4T2</accession>
<dbReference type="Proteomes" id="UP001231649">
    <property type="component" value="Chromosome 12"/>
</dbReference>
<name>A0ACC2R4T2_9NEOP</name>
<gene>
    <name evidence="1" type="ORF">PYW08_001961</name>
</gene>
<sequence length="331" mass="37796">MGITSEILIYPPRQLKHITGESIQGVVRYHLHEDTEFKNIALSLLCKANCRWRSHKKTWYYGREKILVQKIYILNQITDEKISLSAGSYVYPFQIIIPENVPASVITSIGEIKYNLVLKFKSNSSFSWDKTFKRRIVIHPRIDSLLPDLPVVGKLHKTLYKPFSSKGQEIMLEAVVDKGYVTPYGERNISFNVINKSDAIFSIKTQLVSKTKYRADFNGKLTKKKILHSCTVQTPEIPDNSESNMFNIMQLAANNLCTVRHSEIISREYALKVTLKLPLPHVNSSVDIPIFIGEIPNRYSEEASTAVGESMSEMPPPYWEAMHEGKNDDDD</sequence>
<dbReference type="EMBL" id="CM056788">
    <property type="protein sequence ID" value="KAJ8730548.1"/>
    <property type="molecule type" value="Genomic_DNA"/>
</dbReference>
<evidence type="ECO:0000313" key="1">
    <source>
        <dbReference type="EMBL" id="KAJ8730548.1"/>
    </source>
</evidence>
<protein>
    <submittedName>
        <fullName evidence="1">Uncharacterized protein</fullName>
    </submittedName>
</protein>
<proteinExistence type="predicted"/>
<keyword evidence="2" id="KW-1185">Reference proteome</keyword>
<evidence type="ECO:0000313" key="2">
    <source>
        <dbReference type="Proteomes" id="UP001231649"/>
    </source>
</evidence>
<reference evidence="1" key="1">
    <citation type="submission" date="2023-03" db="EMBL/GenBank/DDBJ databases">
        <title>Chromosome-level genomes of two armyworms, Mythimna separata and Mythimna loreyi, provide insights into the biosynthesis and reception of sex pheromones.</title>
        <authorList>
            <person name="Zhao H."/>
        </authorList>
    </citation>
    <scope>NUCLEOTIDE SEQUENCE</scope>
    <source>
        <strain evidence="1">BeijingLab</strain>
    </source>
</reference>
<comment type="caution">
    <text evidence="1">The sequence shown here is derived from an EMBL/GenBank/DDBJ whole genome shotgun (WGS) entry which is preliminary data.</text>
</comment>